<dbReference type="Pfam" id="PF00081">
    <property type="entry name" value="Sod_Fe_N"/>
    <property type="match status" value="1"/>
</dbReference>
<dbReference type="SUPFAM" id="SSF46609">
    <property type="entry name" value="Fe,Mn superoxide dismutase (SOD), N-terminal domain"/>
    <property type="match status" value="1"/>
</dbReference>
<dbReference type="PANTHER" id="PTHR42769:SF3">
    <property type="entry name" value="SUPEROXIDE DISMUTASE [FE] 2, CHLOROPLASTIC"/>
    <property type="match status" value="1"/>
</dbReference>
<keyword evidence="3 5" id="KW-0479">Metal-binding</keyword>
<feature type="binding site" evidence="5">
    <location>
        <position position="46"/>
    </location>
    <ligand>
        <name>Mn(2+)</name>
        <dbReference type="ChEBI" id="CHEBI:29035"/>
    </ligand>
</feature>
<dbReference type="GO" id="GO:0046872">
    <property type="term" value="F:metal ion binding"/>
    <property type="evidence" value="ECO:0007669"/>
    <property type="project" value="UniProtKB-KW"/>
</dbReference>
<protein>
    <recommendedName>
        <fullName evidence="2 6">Superoxide dismutase</fullName>
        <ecNumber evidence="2 6">1.15.1.1</ecNumber>
    </recommendedName>
</protein>
<keyword evidence="4 6" id="KW-0560">Oxidoreductase</keyword>
<proteinExistence type="inferred from homology"/>
<evidence type="ECO:0000259" key="7">
    <source>
        <dbReference type="Pfam" id="PF00081"/>
    </source>
</evidence>
<comment type="caution">
    <text evidence="9">The sequence shown here is derived from an EMBL/GenBank/DDBJ whole genome shotgun (WGS) entry which is preliminary data.</text>
</comment>
<dbReference type="Proteomes" id="UP000635071">
    <property type="component" value="Unassembled WGS sequence"/>
</dbReference>
<dbReference type="SUPFAM" id="SSF54719">
    <property type="entry name" value="Fe,Mn superoxide dismutase (SOD), C-terminal domain"/>
    <property type="match status" value="1"/>
</dbReference>
<evidence type="ECO:0000259" key="8">
    <source>
        <dbReference type="Pfam" id="PF02777"/>
    </source>
</evidence>
<comment type="catalytic activity">
    <reaction evidence="6">
        <text>2 superoxide + 2 H(+) = H2O2 + O2</text>
        <dbReference type="Rhea" id="RHEA:20696"/>
        <dbReference type="ChEBI" id="CHEBI:15378"/>
        <dbReference type="ChEBI" id="CHEBI:15379"/>
        <dbReference type="ChEBI" id="CHEBI:16240"/>
        <dbReference type="ChEBI" id="CHEBI:18421"/>
        <dbReference type="EC" id="1.15.1.1"/>
    </reaction>
</comment>
<organism evidence="9 10">
    <name type="scientific">Sandarakinorhabdus glacialis</name>
    <dbReference type="NCBI Taxonomy" id="1614636"/>
    <lineage>
        <taxon>Bacteria</taxon>
        <taxon>Pseudomonadati</taxon>
        <taxon>Pseudomonadota</taxon>
        <taxon>Alphaproteobacteria</taxon>
        <taxon>Sphingomonadales</taxon>
        <taxon>Sphingosinicellaceae</taxon>
        <taxon>Sandarakinorhabdus</taxon>
    </lineage>
</organism>
<dbReference type="PANTHER" id="PTHR42769">
    <property type="entry name" value="SUPEROXIDE DISMUTASE"/>
    <property type="match status" value="1"/>
</dbReference>
<sequence length="219" mass="23966">MMSDQALAGSAVAADKIGRSPQVQPPLPFGDTALEPVISAETFGFHYGKHHKGYFDMLAKLVAETPMAEQTLEEIIVATDGDKAKKKIFNNAAQCWNHNFYWNSLSPEKQEPTGALAEALVRDFGGVAEACQALIDASVNQFGTGWGWLVVENGKVKAVSTEDAEVPFTKGQVPLLTVDVWEHAYYLDFQNRRPDHVKAVVEGHLNWEFAAMNFAAAQG</sequence>
<feature type="binding site" evidence="5">
    <location>
        <position position="183"/>
    </location>
    <ligand>
        <name>Mn(2+)</name>
        <dbReference type="ChEBI" id="CHEBI:29035"/>
    </ligand>
</feature>
<dbReference type="InterPro" id="IPR019831">
    <property type="entry name" value="Mn/Fe_SOD_N"/>
</dbReference>
<dbReference type="InterPro" id="IPR001189">
    <property type="entry name" value="Mn/Fe_SOD"/>
</dbReference>
<dbReference type="EC" id="1.15.1.1" evidence="2 6"/>
<dbReference type="Gene3D" id="1.10.287.990">
    <property type="entry name" value="Fe,Mn superoxide dismutase (SOD) domain"/>
    <property type="match status" value="1"/>
</dbReference>
<dbReference type="Pfam" id="PF02777">
    <property type="entry name" value="Sod_Fe_C"/>
    <property type="match status" value="1"/>
</dbReference>
<dbReference type="InterPro" id="IPR036314">
    <property type="entry name" value="SOD_C_sf"/>
</dbReference>
<dbReference type="Gene3D" id="3.55.40.20">
    <property type="entry name" value="Iron/manganese superoxide dismutase, C-terminal domain"/>
    <property type="match status" value="1"/>
</dbReference>
<dbReference type="InterPro" id="IPR036324">
    <property type="entry name" value="Mn/Fe_SOD_N_sf"/>
</dbReference>
<feature type="domain" description="Manganese/iron superoxide dismutase C-terminal" evidence="8">
    <location>
        <begin position="112"/>
        <end position="211"/>
    </location>
</feature>
<evidence type="ECO:0000256" key="2">
    <source>
        <dbReference type="ARBA" id="ARBA00012682"/>
    </source>
</evidence>
<dbReference type="GO" id="GO:0004784">
    <property type="term" value="F:superoxide dismutase activity"/>
    <property type="evidence" value="ECO:0007669"/>
    <property type="project" value="UniProtKB-EC"/>
</dbReference>
<feature type="binding site" evidence="5">
    <location>
        <position position="98"/>
    </location>
    <ligand>
        <name>Mn(2+)</name>
        <dbReference type="ChEBI" id="CHEBI:29035"/>
    </ligand>
</feature>
<dbReference type="PROSITE" id="PS00088">
    <property type="entry name" value="SOD_MN"/>
    <property type="match status" value="1"/>
</dbReference>
<reference evidence="9" key="2">
    <citation type="submission" date="2020-09" db="EMBL/GenBank/DDBJ databases">
        <authorList>
            <person name="Sun Q."/>
            <person name="Zhou Y."/>
        </authorList>
    </citation>
    <scope>NUCLEOTIDE SEQUENCE</scope>
    <source>
        <strain evidence="9">CGMCC 1.15519</strain>
    </source>
</reference>
<dbReference type="PIRSF" id="PIRSF000349">
    <property type="entry name" value="SODismutase"/>
    <property type="match status" value="1"/>
</dbReference>
<evidence type="ECO:0000256" key="1">
    <source>
        <dbReference type="ARBA" id="ARBA00008714"/>
    </source>
</evidence>
<comment type="similarity">
    <text evidence="1 6">Belongs to the iron/manganese superoxide dismutase family.</text>
</comment>
<evidence type="ECO:0000256" key="3">
    <source>
        <dbReference type="ARBA" id="ARBA00022723"/>
    </source>
</evidence>
<comment type="function">
    <text evidence="6">Destroys radicals which are normally produced within the cells and which are toxic to biological systems.</text>
</comment>
<dbReference type="EMBL" id="BMJM01000012">
    <property type="protein sequence ID" value="GGE19569.1"/>
    <property type="molecule type" value="Genomic_DNA"/>
</dbReference>
<dbReference type="InterPro" id="IPR019832">
    <property type="entry name" value="Mn/Fe_SOD_C"/>
</dbReference>
<dbReference type="AlphaFoldDB" id="A0A917EBU8"/>
<evidence type="ECO:0000256" key="4">
    <source>
        <dbReference type="ARBA" id="ARBA00023002"/>
    </source>
</evidence>
<evidence type="ECO:0000313" key="10">
    <source>
        <dbReference type="Proteomes" id="UP000635071"/>
    </source>
</evidence>
<gene>
    <name evidence="9" type="primary">sodB</name>
    <name evidence="9" type="ORF">GCM10011529_27680</name>
</gene>
<accession>A0A917EBU8</accession>
<feature type="binding site" evidence="5">
    <location>
        <position position="179"/>
    </location>
    <ligand>
        <name>Mn(2+)</name>
        <dbReference type="ChEBI" id="CHEBI:29035"/>
    </ligand>
</feature>
<dbReference type="PRINTS" id="PR01703">
    <property type="entry name" value="MNSODISMTASE"/>
</dbReference>
<keyword evidence="10" id="KW-1185">Reference proteome</keyword>
<evidence type="ECO:0000256" key="6">
    <source>
        <dbReference type="RuleBase" id="RU000414"/>
    </source>
</evidence>
<name>A0A917EBU8_9SPHN</name>
<evidence type="ECO:0000313" key="9">
    <source>
        <dbReference type="EMBL" id="GGE19569.1"/>
    </source>
</evidence>
<reference evidence="9" key="1">
    <citation type="journal article" date="2014" name="Int. J. Syst. Evol. Microbiol.">
        <title>Complete genome sequence of Corynebacterium casei LMG S-19264T (=DSM 44701T), isolated from a smear-ripened cheese.</title>
        <authorList>
            <consortium name="US DOE Joint Genome Institute (JGI-PGF)"/>
            <person name="Walter F."/>
            <person name="Albersmeier A."/>
            <person name="Kalinowski J."/>
            <person name="Ruckert C."/>
        </authorList>
    </citation>
    <scope>NUCLEOTIDE SEQUENCE</scope>
    <source>
        <strain evidence="9">CGMCC 1.15519</strain>
    </source>
</reference>
<dbReference type="InterPro" id="IPR019833">
    <property type="entry name" value="Mn/Fe_SOD_BS"/>
</dbReference>
<evidence type="ECO:0000256" key="5">
    <source>
        <dbReference type="PIRSR" id="PIRSR000349-1"/>
    </source>
</evidence>
<feature type="domain" description="Manganese/iron superoxide dismutase N-terminal" evidence="7">
    <location>
        <begin position="25"/>
        <end position="106"/>
    </location>
</feature>